<evidence type="ECO:0000313" key="11">
    <source>
        <dbReference type="EMBL" id="KXB70256.1"/>
    </source>
</evidence>
<dbReference type="PANTHER" id="PTHR43394:SF1">
    <property type="entry name" value="ATP-BINDING CASSETTE SUB-FAMILY B MEMBER 10, MITOCHONDRIAL"/>
    <property type="match status" value="1"/>
</dbReference>
<dbReference type="Gene3D" id="3.40.50.300">
    <property type="entry name" value="P-loop containing nucleotide triphosphate hydrolases"/>
    <property type="match status" value="1"/>
</dbReference>
<keyword evidence="4" id="KW-0547">Nucleotide-binding</keyword>
<keyword evidence="3 8" id="KW-0812">Transmembrane</keyword>
<dbReference type="EMBL" id="LSDD01000004">
    <property type="protein sequence ID" value="KXB70256.1"/>
    <property type="molecule type" value="Genomic_DNA"/>
</dbReference>
<dbReference type="FunFam" id="1.20.1560.10:FF:000127">
    <property type="entry name" value="ABC transporter ATP-binding protein"/>
    <property type="match status" value="1"/>
</dbReference>
<comment type="subcellular location">
    <subcellularLocation>
        <location evidence="1">Cell membrane</location>
        <topology evidence="1">Multi-pass membrane protein</topology>
    </subcellularLocation>
</comment>
<dbReference type="PROSITE" id="PS00211">
    <property type="entry name" value="ABC_TRANSPORTER_1"/>
    <property type="match status" value="1"/>
</dbReference>
<gene>
    <name evidence="11" type="ORF">HMPREF3180_00050</name>
</gene>
<dbReference type="InterPro" id="IPR011527">
    <property type="entry name" value="ABC1_TM_dom"/>
</dbReference>
<dbReference type="SUPFAM" id="SSF52540">
    <property type="entry name" value="P-loop containing nucleoside triphosphate hydrolases"/>
    <property type="match status" value="1"/>
</dbReference>
<feature type="transmembrane region" description="Helical" evidence="8">
    <location>
        <begin position="249"/>
        <end position="273"/>
    </location>
</feature>
<dbReference type="FunFam" id="3.40.50.300:FF:000287">
    <property type="entry name" value="Multidrug ABC transporter ATP-binding protein"/>
    <property type="match status" value="1"/>
</dbReference>
<protein>
    <submittedName>
        <fullName evidence="11">ABC transporter, ATP-binding protein</fullName>
    </submittedName>
</protein>
<evidence type="ECO:0000313" key="12">
    <source>
        <dbReference type="Proteomes" id="UP000070483"/>
    </source>
</evidence>
<feature type="transmembrane region" description="Helical" evidence="8">
    <location>
        <begin position="152"/>
        <end position="175"/>
    </location>
</feature>
<keyword evidence="5 11" id="KW-0067">ATP-binding</keyword>
<evidence type="ECO:0000256" key="3">
    <source>
        <dbReference type="ARBA" id="ARBA00022692"/>
    </source>
</evidence>
<dbReference type="InterPro" id="IPR036640">
    <property type="entry name" value="ABC1_TM_sf"/>
</dbReference>
<comment type="caution">
    <text evidence="11">The sequence shown here is derived from an EMBL/GenBank/DDBJ whole genome shotgun (WGS) entry which is preliminary data.</text>
</comment>
<dbReference type="PROSITE" id="PS50929">
    <property type="entry name" value="ABC_TM1F"/>
    <property type="match status" value="1"/>
</dbReference>
<feature type="domain" description="ABC transmembrane type-1" evidence="10">
    <location>
        <begin position="25"/>
        <end position="308"/>
    </location>
</feature>
<dbReference type="InterPro" id="IPR003593">
    <property type="entry name" value="AAA+_ATPase"/>
</dbReference>
<feature type="transmembrane region" description="Helical" evidence="8">
    <location>
        <begin position="279"/>
        <end position="300"/>
    </location>
</feature>
<keyword evidence="2" id="KW-0813">Transport</keyword>
<dbReference type="GO" id="GO:0005524">
    <property type="term" value="F:ATP binding"/>
    <property type="evidence" value="ECO:0007669"/>
    <property type="project" value="UniProtKB-KW"/>
</dbReference>
<dbReference type="SUPFAM" id="SSF90123">
    <property type="entry name" value="ABC transporter transmembrane region"/>
    <property type="match status" value="1"/>
</dbReference>
<dbReference type="Gene3D" id="1.20.1560.10">
    <property type="entry name" value="ABC transporter type 1, transmembrane domain"/>
    <property type="match status" value="1"/>
</dbReference>
<dbReference type="InterPro" id="IPR003439">
    <property type="entry name" value="ABC_transporter-like_ATP-bd"/>
</dbReference>
<evidence type="ECO:0000256" key="5">
    <source>
        <dbReference type="ARBA" id="ARBA00022840"/>
    </source>
</evidence>
<dbReference type="Proteomes" id="UP000070483">
    <property type="component" value="Unassembled WGS sequence"/>
</dbReference>
<reference evidence="12" key="1">
    <citation type="submission" date="2016-01" db="EMBL/GenBank/DDBJ databases">
        <authorList>
            <person name="Mitreva M."/>
            <person name="Pepin K.H."/>
            <person name="Mihindukulasuriya K.A."/>
            <person name="Fulton R."/>
            <person name="Fronick C."/>
            <person name="O'Laughlin M."/>
            <person name="Miner T."/>
            <person name="Herter B."/>
            <person name="Rosa B.A."/>
            <person name="Cordes M."/>
            <person name="Tomlinson C."/>
            <person name="Wollam A."/>
            <person name="Palsikar V.B."/>
            <person name="Mardis E.R."/>
            <person name="Wilson R.K."/>
        </authorList>
    </citation>
    <scope>NUCLEOTIDE SEQUENCE [LARGE SCALE GENOMIC DNA]</scope>
    <source>
        <strain evidence="12">KA00185</strain>
    </source>
</reference>
<proteinExistence type="predicted"/>
<dbReference type="PANTHER" id="PTHR43394">
    <property type="entry name" value="ATP-DEPENDENT PERMEASE MDL1, MITOCHONDRIAL"/>
    <property type="match status" value="1"/>
</dbReference>
<dbReference type="InterPro" id="IPR017871">
    <property type="entry name" value="ABC_transporter-like_CS"/>
</dbReference>
<dbReference type="SMART" id="SM00382">
    <property type="entry name" value="AAA"/>
    <property type="match status" value="1"/>
</dbReference>
<dbReference type="InterPro" id="IPR039421">
    <property type="entry name" value="Type_1_exporter"/>
</dbReference>
<dbReference type="PROSITE" id="PS50893">
    <property type="entry name" value="ABC_TRANSPORTER_2"/>
    <property type="match status" value="1"/>
</dbReference>
<sequence>MNGGIIMKELKYLLSLSGKHKMKLIFSAIFSIIGTTLSAVPYLLVYQIVLELFKANIDYSRIKFCVFIAIFFIIIKIIMQILSGVFSHIAAFSILYKIRIDLIEHLSKLNMGFFKKNMSGKLKKIINEDIEKLELFIAHQIPDLSSALVTPIIFLGIMIYFNWKLTLVLFIPIILSIMAQGKMFQSYGSRVEHYYTLLANLNATIMEYINAMNVMKAFNLTAKSFKDYRDITQEYADYWIELTELSVPFYSIFLCLTDSGLLFIIPVGGLMLFYNQISVSVYILFILMSTIFLTSLKALFDLAHHLSALTKGLGKIMEINGEQEQKSGNTNFPSNFSNFIKYENVNFAYKNKNVINDFSLEIKAGTSTALVGPSGSGKTTIGLLLGRFWDINSGKITIDGTDIKDFAYTGLADNVSFVFQDTFMLHDTIFENIRMGRDYSLQEVENAAKKAQIHDFIMSLPQKYETVIGEGGIKLSGGEKQRISIARAILKNAPIIVLDEVTSYSDIENEAKIQEALRTLLKGKTAIIIAHRLYTIKNADNIVVMNKGRITEQGTHKKLLQNKSEYWHLWNLYSHNDLMENKEI</sequence>
<evidence type="ECO:0000259" key="9">
    <source>
        <dbReference type="PROSITE" id="PS50893"/>
    </source>
</evidence>
<dbReference type="STRING" id="157687.HMPREF3180_00050"/>
<dbReference type="GO" id="GO:0016887">
    <property type="term" value="F:ATP hydrolysis activity"/>
    <property type="evidence" value="ECO:0007669"/>
    <property type="project" value="InterPro"/>
</dbReference>
<feature type="transmembrane region" description="Helical" evidence="8">
    <location>
        <begin position="66"/>
        <end position="96"/>
    </location>
</feature>
<evidence type="ECO:0000256" key="7">
    <source>
        <dbReference type="ARBA" id="ARBA00023136"/>
    </source>
</evidence>
<evidence type="ECO:0000256" key="6">
    <source>
        <dbReference type="ARBA" id="ARBA00022989"/>
    </source>
</evidence>
<feature type="domain" description="ABC transporter" evidence="9">
    <location>
        <begin position="340"/>
        <end position="572"/>
    </location>
</feature>
<dbReference type="GO" id="GO:0015421">
    <property type="term" value="F:ABC-type oligopeptide transporter activity"/>
    <property type="evidence" value="ECO:0007669"/>
    <property type="project" value="TreeGrafter"/>
</dbReference>
<dbReference type="GO" id="GO:0005886">
    <property type="term" value="C:plasma membrane"/>
    <property type="evidence" value="ECO:0007669"/>
    <property type="project" value="UniProtKB-SubCell"/>
</dbReference>
<dbReference type="CDD" id="cd07346">
    <property type="entry name" value="ABC_6TM_exporters"/>
    <property type="match status" value="1"/>
</dbReference>
<dbReference type="PATRIC" id="fig|157687.3.peg.52"/>
<dbReference type="Pfam" id="PF00005">
    <property type="entry name" value="ABC_tran"/>
    <property type="match status" value="1"/>
</dbReference>
<evidence type="ECO:0000256" key="8">
    <source>
        <dbReference type="SAM" id="Phobius"/>
    </source>
</evidence>
<evidence type="ECO:0000256" key="1">
    <source>
        <dbReference type="ARBA" id="ARBA00004651"/>
    </source>
</evidence>
<dbReference type="AlphaFoldDB" id="A0A134ARF2"/>
<keyword evidence="7 8" id="KW-0472">Membrane</keyword>
<feature type="transmembrane region" description="Helical" evidence="8">
    <location>
        <begin position="24"/>
        <end position="45"/>
    </location>
</feature>
<evidence type="ECO:0000259" key="10">
    <source>
        <dbReference type="PROSITE" id="PS50929"/>
    </source>
</evidence>
<evidence type="ECO:0000256" key="4">
    <source>
        <dbReference type="ARBA" id="ARBA00022741"/>
    </source>
</evidence>
<dbReference type="InterPro" id="IPR027417">
    <property type="entry name" value="P-loop_NTPase"/>
</dbReference>
<accession>A0A134ARF2</accession>
<keyword evidence="6 8" id="KW-1133">Transmembrane helix</keyword>
<evidence type="ECO:0000256" key="2">
    <source>
        <dbReference type="ARBA" id="ARBA00022448"/>
    </source>
</evidence>
<keyword evidence="12" id="KW-1185">Reference proteome</keyword>
<name>A0A134ARF2_9FUSO</name>
<organism evidence="11 12">
    <name type="scientific">Leptotrichia wadei</name>
    <dbReference type="NCBI Taxonomy" id="157687"/>
    <lineage>
        <taxon>Bacteria</taxon>
        <taxon>Fusobacteriati</taxon>
        <taxon>Fusobacteriota</taxon>
        <taxon>Fusobacteriia</taxon>
        <taxon>Fusobacteriales</taxon>
        <taxon>Leptotrichiaceae</taxon>
        <taxon>Leptotrichia</taxon>
    </lineage>
</organism>
<dbReference type="Pfam" id="PF00664">
    <property type="entry name" value="ABC_membrane"/>
    <property type="match status" value="1"/>
</dbReference>